<feature type="transmembrane region" description="Helical" evidence="1">
    <location>
        <begin position="97"/>
        <end position="119"/>
    </location>
</feature>
<proteinExistence type="predicted"/>
<keyword evidence="1" id="KW-0472">Membrane</keyword>
<dbReference type="Pfam" id="PF02517">
    <property type="entry name" value="Rce1-like"/>
    <property type="match status" value="1"/>
</dbReference>
<dbReference type="GO" id="GO:0004175">
    <property type="term" value="F:endopeptidase activity"/>
    <property type="evidence" value="ECO:0007669"/>
    <property type="project" value="UniProtKB-ARBA"/>
</dbReference>
<feature type="transmembrane region" description="Helical" evidence="1">
    <location>
        <begin position="29"/>
        <end position="50"/>
    </location>
</feature>
<dbReference type="GO" id="GO:0006508">
    <property type="term" value="P:proteolysis"/>
    <property type="evidence" value="ECO:0007669"/>
    <property type="project" value="UniProtKB-KW"/>
</dbReference>
<keyword evidence="3" id="KW-0645">Protease</keyword>
<dbReference type="InterPro" id="IPR052710">
    <property type="entry name" value="CAAX_protease"/>
</dbReference>
<evidence type="ECO:0000313" key="4">
    <source>
        <dbReference type="Proteomes" id="UP000516093"/>
    </source>
</evidence>
<accession>A0A7H0GV03</accession>
<feature type="transmembrane region" description="Helical" evidence="1">
    <location>
        <begin position="248"/>
        <end position="268"/>
    </location>
</feature>
<keyword evidence="1" id="KW-1133">Transmembrane helix</keyword>
<organism evidence="3 4">
    <name type="scientific">Hymenobacter qilianensis</name>
    <dbReference type="NCBI Taxonomy" id="1385715"/>
    <lineage>
        <taxon>Bacteria</taxon>
        <taxon>Pseudomonadati</taxon>
        <taxon>Bacteroidota</taxon>
        <taxon>Cytophagia</taxon>
        <taxon>Cytophagales</taxon>
        <taxon>Hymenobacteraceae</taxon>
        <taxon>Hymenobacter</taxon>
    </lineage>
</organism>
<dbReference type="KEGG" id="hqi:H9L05_19895"/>
<reference evidence="3 4" key="1">
    <citation type="submission" date="2020-08" db="EMBL/GenBank/DDBJ databases">
        <title>Genome sequence of Hymenobacter qilianensis JCM 19763T.</title>
        <authorList>
            <person name="Hyun D.-W."/>
            <person name="Bae J.-W."/>
        </authorList>
    </citation>
    <scope>NUCLEOTIDE SEQUENCE [LARGE SCALE GENOMIC DNA]</scope>
    <source>
        <strain evidence="3 4">JCM 19763</strain>
    </source>
</reference>
<keyword evidence="1" id="KW-0812">Transmembrane</keyword>
<keyword evidence="4" id="KW-1185">Reference proteome</keyword>
<dbReference type="GO" id="GO:0008237">
    <property type="term" value="F:metallopeptidase activity"/>
    <property type="evidence" value="ECO:0007669"/>
    <property type="project" value="UniProtKB-KW"/>
</dbReference>
<protein>
    <submittedName>
        <fullName evidence="3">CPBP family intramembrane metalloprotease</fullName>
    </submittedName>
</protein>
<feature type="transmembrane region" description="Helical" evidence="1">
    <location>
        <begin position="140"/>
        <end position="159"/>
    </location>
</feature>
<evidence type="ECO:0000313" key="3">
    <source>
        <dbReference type="EMBL" id="QNP52119.1"/>
    </source>
</evidence>
<dbReference type="InterPro" id="IPR003675">
    <property type="entry name" value="Rce1/LyrA-like_dom"/>
</dbReference>
<keyword evidence="3" id="KW-0378">Hydrolase</keyword>
<feature type="transmembrane region" description="Helical" evidence="1">
    <location>
        <begin position="179"/>
        <end position="203"/>
    </location>
</feature>
<dbReference type="GO" id="GO:0080120">
    <property type="term" value="P:CAAX-box protein maturation"/>
    <property type="evidence" value="ECO:0007669"/>
    <property type="project" value="UniProtKB-ARBA"/>
</dbReference>
<dbReference type="AlphaFoldDB" id="A0A7H0GV03"/>
<evidence type="ECO:0000256" key="1">
    <source>
        <dbReference type="SAM" id="Phobius"/>
    </source>
</evidence>
<sequence length="285" mass="31388">MIESLPESEIQTAANQPPAYPTISESWGALGWFMLLALVLGVLSIPFFRFTTHAQSIIVTVVASDLAKALIVVLLIWKIPAVRRLPLRLLAAREIPIVYLLLPLLVLAQMALRMLVAFLHLPNWMSDSMRKLSEFPGLSFFVICVSAPILEELLFRGLLLPGLLKNYSPRKAIIQSGLLFGIIHLNPAQAVSAFLLGLFLGWLYYRTQSLAACIVVHCLNNAVAWVATQNPKWQHVDDPIALLPDGPALLLMTVIAAIIFAAGTWLIWRATHMSAATESEPLVNA</sequence>
<name>A0A7H0GV03_9BACT</name>
<feature type="transmembrane region" description="Helical" evidence="1">
    <location>
        <begin position="210"/>
        <end position="228"/>
    </location>
</feature>
<dbReference type="PANTHER" id="PTHR36435:SF1">
    <property type="entry name" value="CAAX AMINO TERMINAL PROTEASE FAMILY PROTEIN"/>
    <property type="match status" value="1"/>
</dbReference>
<gene>
    <name evidence="3" type="ORF">H9L05_19895</name>
</gene>
<keyword evidence="3" id="KW-0482">Metalloprotease</keyword>
<dbReference type="PANTHER" id="PTHR36435">
    <property type="entry name" value="SLR1288 PROTEIN"/>
    <property type="match status" value="1"/>
</dbReference>
<dbReference type="RefSeq" id="WP_187732383.1">
    <property type="nucleotide sequence ID" value="NZ_BMFN01000002.1"/>
</dbReference>
<evidence type="ECO:0000259" key="2">
    <source>
        <dbReference type="Pfam" id="PF02517"/>
    </source>
</evidence>
<feature type="domain" description="CAAX prenyl protease 2/Lysostaphin resistance protein A-like" evidence="2">
    <location>
        <begin position="138"/>
        <end position="223"/>
    </location>
</feature>
<dbReference type="Proteomes" id="UP000516093">
    <property type="component" value="Chromosome"/>
</dbReference>
<dbReference type="EMBL" id="CP060784">
    <property type="protein sequence ID" value="QNP52119.1"/>
    <property type="molecule type" value="Genomic_DNA"/>
</dbReference>
<feature type="transmembrane region" description="Helical" evidence="1">
    <location>
        <begin position="57"/>
        <end position="77"/>
    </location>
</feature>